<comment type="subcellular location">
    <subcellularLocation>
        <location evidence="1">Nucleus</location>
    </subcellularLocation>
</comment>
<evidence type="ECO:0000313" key="7">
    <source>
        <dbReference type="Proteomes" id="UP001630127"/>
    </source>
</evidence>
<organism evidence="6 7">
    <name type="scientific">Cinchona calisaya</name>
    <dbReference type="NCBI Taxonomy" id="153742"/>
    <lineage>
        <taxon>Eukaryota</taxon>
        <taxon>Viridiplantae</taxon>
        <taxon>Streptophyta</taxon>
        <taxon>Embryophyta</taxon>
        <taxon>Tracheophyta</taxon>
        <taxon>Spermatophyta</taxon>
        <taxon>Magnoliopsida</taxon>
        <taxon>eudicotyledons</taxon>
        <taxon>Gunneridae</taxon>
        <taxon>Pentapetalae</taxon>
        <taxon>asterids</taxon>
        <taxon>lamiids</taxon>
        <taxon>Gentianales</taxon>
        <taxon>Rubiaceae</taxon>
        <taxon>Cinchonoideae</taxon>
        <taxon>Cinchoneae</taxon>
        <taxon>Cinchona</taxon>
    </lineage>
</organism>
<dbReference type="GO" id="GO:0005634">
    <property type="term" value="C:nucleus"/>
    <property type="evidence" value="ECO:0007669"/>
    <property type="project" value="UniProtKB-SubCell"/>
</dbReference>
<keyword evidence="4" id="KW-0539">Nucleus</keyword>
<dbReference type="PANTHER" id="PTHR13935:SF164">
    <property type="entry name" value="BHLH DOMAIN-CONTAINING PROTEIN"/>
    <property type="match status" value="1"/>
</dbReference>
<proteinExistence type="predicted"/>
<sequence length="254" mass="29233">MFSQWASDQDELFKFGSAPLDQEEITLMQQSHDELLVNVNPSLYDFNVAVPKKPKKSRKRKLNALDKIEETPTDYIKKVIHRDVERQRRQEMAALYKNLRSLIPSLHLEGKRSISDHIHGTVKYIRHQNKKIDELKNKRDELKELLANPSSSKVTEDQHSEAQEQPNISVNTCRIGMEITVSIASTGDVPLSRILNILILEGMSIKSCSSTRVNERLLHIIQSEVNEETIIDENELQKKLMEKVQNQSVTKVQI</sequence>
<dbReference type="Proteomes" id="UP001630127">
    <property type="component" value="Unassembled WGS sequence"/>
</dbReference>
<evidence type="ECO:0000256" key="3">
    <source>
        <dbReference type="ARBA" id="ARBA00023163"/>
    </source>
</evidence>
<reference evidence="6 7" key="1">
    <citation type="submission" date="2024-11" db="EMBL/GenBank/DDBJ databases">
        <title>A near-complete genome assembly of Cinchona calisaya.</title>
        <authorList>
            <person name="Lian D.C."/>
            <person name="Zhao X.W."/>
            <person name="Wei L."/>
        </authorList>
    </citation>
    <scope>NUCLEOTIDE SEQUENCE [LARGE SCALE GENOMIC DNA]</scope>
    <source>
        <tissue evidence="6">Nenye</tissue>
    </source>
</reference>
<keyword evidence="3" id="KW-0804">Transcription</keyword>
<evidence type="ECO:0000313" key="6">
    <source>
        <dbReference type="EMBL" id="KAL3498742.1"/>
    </source>
</evidence>
<dbReference type="EMBL" id="JBJUIK010000017">
    <property type="protein sequence ID" value="KAL3498742.1"/>
    <property type="molecule type" value="Genomic_DNA"/>
</dbReference>
<comment type="caution">
    <text evidence="6">The sequence shown here is derived from an EMBL/GenBank/DDBJ whole genome shotgun (WGS) entry which is preliminary data.</text>
</comment>
<evidence type="ECO:0000259" key="5">
    <source>
        <dbReference type="PROSITE" id="PS50888"/>
    </source>
</evidence>
<evidence type="ECO:0000256" key="1">
    <source>
        <dbReference type="ARBA" id="ARBA00004123"/>
    </source>
</evidence>
<protein>
    <recommendedName>
        <fullName evidence="5">BHLH domain-containing protein</fullName>
    </recommendedName>
</protein>
<dbReference type="InterPro" id="IPR015660">
    <property type="entry name" value="MASH1/Ascl1a-like"/>
</dbReference>
<keyword evidence="7" id="KW-1185">Reference proteome</keyword>
<dbReference type="GO" id="GO:0006355">
    <property type="term" value="P:regulation of DNA-templated transcription"/>
    <property type="evidence" value="ECO:0007669"/>
    <property type="project" value="UniProtKB-ARBA"/>
</dbReference>
<dbReference type="Gene3D" id="4.10.280.10">
    <property type="entry name" value="Helix-loop-helix DNA-binding domain"/>
    <property type="match status" value="1"/>
</dbReference>
<gene>
    <name evidence="6" type="ORF">ACH5RR_041474</name>
</gene>
<evidence type="ECO:0000256" key="4">
    <source>
        <dbReference type="ARBA" id="ARBA00023242"/>
    </source>
</evidence>
<dbReference type="SUPFAM" id="SSF47459">
    <property type="entry name" value="HLH, helix-loop-helix DNA-binding domain"/>
    <property type="match status" value="1"/>
</dbReference>
<feature type="domain" description="BHLH" evidence="5">
    <location>
        <begin position="76"/>
        <end position="128"/>
    </location>
</feature>
<dbReference type="Pfam" id="PF00010">
    <property type="entry name" value="HLH"/>
    <property type="match status" value="1"/>
</dbReference>
<dbReference type="AlphaFoldDB" id="A0ABD2XWT0"/>
<dbReference type="PANTHER" id="PTHR13935">
    <property type="entry name" value="ACHAETE-SCUTE TRANSCRIPTION FACTOR-RELATED"/>
    <property type="match status" value="1"/>
</dbReference>
<name>A0ABD2XWT0_9GENT</name>
<dbReference type="PROSITE" id="PS50888">
    <property type="entry name" value="BHLH"/>
    <property type="match status" value="1"/>
</dbReference>
<dbReference type="InterPro" id="IPR036638">
    <property type="entry name" value="HLH_DNA-bd_sf"/>
</dbReference>
<keyword evidence="2" id="KW-0805">Transcription regulation</keyword>
<dbReference type="InterPro" id="IPR011598">
    <property type="entry name" value="bHLH_dom"/>
</dbReference>
<accession>A0ABD2XWT0</accession>
<evidence type="ECO:0000256" key="2">
    <source>
        <dbReference type="ARBA" id="ARBA00023015"/>
    </source>
</evidence>